<protein>
    <recommendedName>
        <fullName evidence="1">ATP-dependent Clp protease adapter protein ClpS</fullName>
    </recommendedName>
</protein>
<dbReference type="SUPFAM" id="SSF54736">
    <property type="entry name" value="ClpS-like"/>
    <property type="match status" value="1"/>
</dbReference>
<feature type="domain" description="Adaptor protein ClpS core" evidence="3">
    <location>
        <begin position="34"/>
        <end position="113"/>
    </location>
</feature>
<evidence type="ECO:0000256" key="2">
    <source>
        <dbReference type="SAM" id="MobiDB-lite"/>
    </source>
</evidence>
<reference evidence="5" key="1">
    <citation type="journal article" date="2019" name="Int. J. Syst. Evol. Microbiol.">
        <title>The Global Catalogue of Microorganisms (GCM) 10K type strain sequencing project: providing services to taxonomists for standard genome sequencing and annotation.</title>
        <authorList>
            <consortium name="The Broad Institute Genomics Platform"/>
            <consortium name="The Broad Institute Genome Sequencing Center for Infectious Disease"/>
            <person name="Wu L."/>
            <person name="Ma J."/>
        </authorList>
    </citation>
    <scope>NUCLEOTIDE SEQUENCE [LARGE SCALE GENOMIC DNA]</scope>
    <source>
        <strain evidence="5">CGMCC 1.15297</strain>
    </source>
</reference>
<comment type="subunit">
    <text evidence="1">Binds to the N-terminal domain of the chaperone ClpA.</text>
</comment>
<dbReference type="Pfam" id="PF02617">
    <property type="entry name" value="ClpS"/>
    <property type="match status" value="1"/>
</dbReference>
<organism evidence="4 5">
    <name type="scientific">Blastomonas marina</name>
    <dbReference type="NCBI Taxonomy" id="1867408"/>
    <lineage>
        <taxon>Bacteria</taxon>
        <taxon>Pseudomonadati</taxon>
        <taxon>Pseudomonadota</taxon>
        <taxon>Alphaproteobacteria</taxon>
        <taxon>Sphingomonadales</taxon>
        <taxon>Sphingomonadaceae</taxon>
        <taxon>Blastomonas</taxon>
    </lineage>
</organism>
<evidence type="ECO:0000256" key="1">
    <source>
        <dbReference type="HAMAP-Rule" id="MF_00302"/>
    </source>
</evidence>
<name>A0ABQ1FG24_9SPHN</name>
<dbReference type="PANTHER" id="PTHR33473:SF19">
    <property type="entry name" value="ATP-DEPENDENT CLP PROTEASE ADAPTER PROTEIN CLPS"/>
    <property type="match status" value="1"/>
</dbReference>
<dbReference type="NCBIfam" id="NF000672">
    <property type="entry name" value="PRK00033.1-5"/>
    <property type="match status" value="1"/>
</dbReference>
<dbReference type="PANTHER" id="PTHR33473">
    <property type="entry name" value="ATP-DEPENDENT CLP PROTEASE ADAPTER PROTEIN CLPS1, CHLOROPLASTIC"/>
    <property type="match status" value="1"/>
</dbReference>
<keyword evidence="5" id="KW-1185">Reference proteome</keyword>
<evidence type="ECO:0000313" key="4">
    <source>
        <dbReference type="EMBL" id="GGA10269.1"/>
    </source>
</evidence>
<dbReference type="Gene3D" id="3.30.1390.10">
    <property type="match status" value="1"/>
</dbReference>
<comment type="function">
    <text evidence="1">Involved in the modulation of the specificity of the ClpAP-mediated ATP-dependent protein degradation.</text>
</comment>
<dbReference type="Proteomes" id="UP000603317">
    <property type="component" value="Unassembled WGS sequence"/>
</dbReference>
<evidence type="ECO:0000313" key="5">
    <source>
        <dbReference type="Proteomes" id="UP000603317"/>
    </source>
</evidence>
<comment type="caution">
    <text evidence="4">The sequence shown here is derived from an EMBL/GenBank/DDBJ whole genome shotgun (WGS) entry which is preliminary data.</text>
</comment>
<sequence>MIDPSTILAASKPPQGPDTDDETGIATKTRAKPKRPSQFKVLLLNDDYTPMEFVVMVLKRFFGMDMEEATRVMLQVHQKGVGVCGIYPYEIAETKVNQVMDAARQNQHPLQCTLEKA</sequence>
<dbReference type="InterPro" id="IPR022935">
    <property type="entry name" value="ClpS"/>
</dbReference>
<dbReference type="NCBIfam" id="NF000669">
    <property type="entry name" value="PRK00033.1-2"/>
    <property type="match status" value="1"/>
</dbReference>
<dbReference type="InterPro" id="IPR014719">
    <property type="entry name" value="Ribosomal_bL12_C/ClpS-like"/>
</dbReference>
<dbReference type="HAMAP" id="MF_00302">
    <property type="entry name" value="ClpS"/>
    <property type="match status" value="1"/>
</dbReference>
<dbReference type="RefSeq" id="WP_188642628.1">
    <property type="nucleotide sequence ID" value="NZ_BMID01000001.1"/>
</dbReference>
<gene>
    <name evidence="1" type="primary">clpS</name>
    <name evidence="4" type="ORF">GCM10010923_20910</name>
</gene>
<comment type="similarity">
    <text evidence="1">Belongs to the ClpS family.</text>
</comment>
<accession>A0ABQ1FG24</accession>
<evidence type="ECO:0000259" key="3">
    <source>
        <dbReference type="Pfam" id="PF02617"/>
    </source>
</evidence>
<proteinExistence type="inferred from homology"/>
<feature type="region of interest" description="Disordered" evidence="2">
    <location>
        <begin position="1"/>
        <end position="32"/>
    </location>
</feature>
<dbReference type="EMBL" id="BMID01000001">
    <property type="protein sequence ID" value="GGA10269.1"/>
    <property type="molecule type" value="Genomic_DNA"/>
</dbReference>
<dbReference type="InterPro" id="IPR003769">
    <property type="entry name" value="ClpS_core"/>
</dbReference>